<keyword evidence="6" id="KW-0547">Nucleotide-binding</keyword>
<dbReference type="SUPFAM" id="SSF55083">
    <property type="entry name" value="6-hydroxymethyl-7,8-dihydropterin pyrophosphokinase, HPPK"/>
    <property type="match status" value="1"/>
</dbReference>
<evidence type="ECO:0000313" key="15">
    <source>
        <dbReference type="Proteomes" id="UP000002875"/>
    </source>
</evidence>
<accession>A0ABM5N175</accession>
<keyword evidence="8" id="KW-0067">ATP-binding</keyword>
<sequence length="163" mass="18637">MKPHKVFLGLGSNLGNREENLRNAIIRIRDIIGAITQESGIYETVAWGLTDQNAFLNQVIAIETSYSPIAVLHLILRIEREMGRIREVKWGARIIDIDILYYDDEMILTENLSIPHPFIQERKFVLVPLCEISPENIHPILKQTNHQLLLACQDSGEVNKVIN</sequence>
<dbReference type="EC" id="2.7.6.3" evidence="3"/>
<keyword evidence="15" id="KW-1185">Reference proteome</keyword>
<evidence type="ECO:0000256" key="2">
    <source>
        <dbReference type="ARBA" id="ARBA00005810"/>
    </source>
</evidence>
<organism evidence="14 15">
    <name type="scientific">Emticicia oligotrophica (strain DSM 17448 / CIP 109782 / MTCC 6937 / GPTSA100-15)</name>
    <dbReference type="NCBI Taxonomy" id="929562"/>
    <lineage>
        <taxon>Bacteria</taxon>
        <taxon>Pseudomonadati</taxon>
        <taxon>Bacteroidota</taxon>
        <taxon>Cytophagia</taxon>
        <taxon>Cytophagales</taxon>
        <taxon>Leadbetterellaceae</taxon>
        <taxon>Emticicia</taxon>
    </lineage>
</organism>
<evidence type="ECO:0000256" key="8">
    <source>
        <dbReference type="ARBA" id="ARBA00022840"/>
    </source>
</evidence>
<protein>
    <recommendedName>
        <fullName evidence="4">2-amino-4-hydroxy-6-hydroxymethyldihydropteridine pyrophosphokinase</fullName>
        <ecNumber evidence="3">2.7.6.3</ecNumber>
    </recommendedName>
    <alternativeName>
        <fullName evidence="11">6-hydroxymethyl-7,8-dihydropterin pyrophosphokinase</fullName>
    </alternativeName>
    <alternativeName>
        <fullName evidence="12">7,8-dihydro-6-hydroxymethylpterin-pyrophosphokinase</fullName>
    </alternativeName>
</protein>
<dbReference type="Pfam" id="PF01288">
    <property type="entry name" value="HPPK"/>
    <property type="match status" value="1"/>
</dbReference>
<proteinExistence type="inferred from homology"/>
<gene>
    <name evidence="14" type="ordered locus">Emtol_2021</name>
</gene>
<evidence type="ECO:0000256" key="7">
    <source>
        <dbReference type="ARBA" id="ARBA00022777"/>
    </source>
</evidence>
<comment type="function">
    <text evidence="10">Catalyzes the transfer of pyrophosphate from adenosine triphosphate (ATP) to 6-hydroxymethyl-7,8-dihydropterin, an enzymatic step in folate biosynthesis pathway.</text>
</comment>
<comment type="pathway">
    <text evidence="1">Cofactor biosynthesis; tetrahydrofolate biosynthesis; 2-amino-4-hydroxy-6-hydroxymethyl-7,8-dihydropteridine diphosphate from 7,8-dihydroneopterin triphosphate: step 4/4.</text>
</comment>
<evidence type="ECO:0000256" key="1">
    <source>
        <dbReference type="ARBA" id="ARBA00005051"/>
    </source>
</evidence>
<dbReference type="RefSeq" id="WP_015028858.1">
    <property type="nucleotide sequence ID" value="NC_018748.1"/>
</dbReference>
<evidence type="ECO:0000256" key="3">
    <source>
        <dbReference type="ARBA" id="ARBA00013253"/>
    </source>
</evidence>
<dbReference type="PANTHER" id="PTHR43071">
    <property type="entry name" value="2-AMINO-4-HYDROXY-6-HYDROXYMETHYLDIHYDROPTERIDINE PYROPHOSPHOKINASE"/>
    <property type="match status" value="1"/>
</dbReference>
<dbReference type="InterPro" id="IPR035907">
    <property type="entry name" value="Hppk_sf"/>
</dbReference>
<dbReference type="InterPro" id="IPR000550">
    <property type="entry name" value="Hppk"/>
</dbReference>
<feature type="domain" description="7,8-dihydro-6-hydroxymethylpterin-pyrophosphokinase" evidence="13">
    <location>
        <begin position="89"/>
        <end position="100"/>
    </location>
</feature>
<keyword evidence="5" id="KW-0808">Transferase</keyword>
<keyword evidence="7" id="KW-0418">Kinase</keyword>
<reference evidence="14 15" key="1">
    <citation type="submission" date="2011-07" db="EMBL/GenBank/DDBJ databases">
        <title>The complete genome of chromosome of Emticicia oligotrophica DSM 17448.</title>
        <authorList>
            <consortium name="US DOE Joint Genome Institute (JGI-PGF)"/>
            <person name="Lucas S."/>
            <person name="Han J."/>
            <person name="Lapidus A."/>
            <person name="Bruce D."/>
            <person name="Goodwin L."/>
            <person name="Pitluck S."/>
            <person name="Peters L."/>
            <person name="Kyrpides N."/>
            <person name="Mavromatis K."/>
            <person name="Ivanova N."/>
            <person name="Ovchinnikova G."/>
            <person name="Teshima H."/>
            <person name="Detter J.C."/>
            <person name="Tapia R."/>
            <person name="Han C."/>
            <person name="Land M."/>
            <person name="Hauser L."/>
            <person name="Markowitz V."/>
            <person name="Cheng J.-F."/>
            <person name="Hugenholtz P."/>
            <person name="Woyke T."/>
            <person name="Wu D."/>
            <person name="Tindall B."/>
            <person name="Pomrenke H."/>
            <person name="Brambilla E."/>
            <person name="Klenk H.-P."/>
            <person name="Eisen J.A."/>
        </authorList>
    </citation>
    <scope>NUCLEOTIDE SEQUENCE [LARGE SCALE GENOMIC DNA]</scope>
    <source>
        <strain evidence="14 15">DSM 17448</strain>
    </source>
</reference>
<dbReference type="PANTHER" id="PTHR43071:SF1">
    <property type="entry name" value="2-AMINO-4-HYDROXY-6-HYDROXYMETHYLDIHYDROPTERIDINE PYROPHOSPHOKINASE"/>
    <property type="match status" value="1"/>
</dbReference>
<name>A0ABM5N175_EMTOG</name>
<evidence type="ECO:0000256" key="12">
    <source>
        <dbReference type="ARBA" id="ARBA00033413"/>
    </source>
</evidence>
<evidence type="ECO:0000259" key="13">
    <source>
        <dbReference type="PROSITE" id="PS00794"/>
    </source>
</evidence>
<evidence type="ECO:0000256" key="6">
    <source>
        <dbReference type="ARBA" id="ARBA00022741"/>
    </source>
</evidence>
<evidence type="ECO:0000256" key="11">
    <source>
        <dbReference type="ARBA" id="ARBA00029766"/>
    </source>
</evidence>
<dbReference type="EMBL" id="CP002961">
    <property type="protein sequence ID" value="AFK03160.1"/>
    <property type="molecule type" value="Genomic_DNA"/>
</dbReference>
<dbReference type="NCBIfam" id="TIGR01498">
    <property type="entry name" value="folK"/>
    <property type="match status" value="1"/>
</dbReference>
<dbReference type="Proteomes" id="UP000002875">
    <property type="component" value="Chromosome"/>
</dbReference>
<dbReference type="Gene3D" id="3.30.70.560">
    <property type="entry name" value="7,8-Dihydro-6-hydroxymethylpterin-pyrophosphokinase HPPK"/>
    <property type="match status" value="1"/>
</dbReference>
<dbReference type="CDD" id="cd00483">
    <property type="entry name" value="HPPK"/>
    <property type="match status" value="1"/>
</dbReference>
<evidence type="ECO:0000256" key="9">
    <source>
        <dbReference type="ARBA" id="ARBA00022909"/>
    </source>
</evidence>
<keyword evidence="9" id="KW-0289">Folate biosynthesis</keyword>
<evidence type="ECO:0000313" key="14">
    <source>
        <dbReference type="EMBL" id="AFK03160.1"/>
    </source>
</evidence>
<comment type="similarity">
    <text evidence="2">Belongs to the HPPK family.</text>
</comment>
<evidence type="ECO:0000256" key="4">
    <source>
        <dbReference type="ARBA" id="ARBA00016218"/>
    </source>
</evidence>
<evidence type="ECO:0000256" key="5">
    <source>
        <dbReference type="ARBA" id="ARBA00022679"/>
    </source>
</evidence>
<dbReference type="PROSITE" id="PS00794">
    <property type="entry name" value="HPPK"/>
    <property type="match status" value="1"/>
</dbReference>
<evidence type="ECO:0000256" key="10">
    <source>
        <dbReference type="ARBA" id="ARBA00029409"/>
    </source>
</evidence>